<sequence>MHDHRREIADALADSGRTDRETALNVLGSAARWAAHTLGRLNSASDGNSSDDADGADALETLFALEDALADTRDLAAEALPGLLAEARPGESVAQGTRDVMNELTAVTERVASQRAALEGLVEREEELRRRLAEHEKLRQEVDELRRLERLAEELDGLRAQREVVDARLRELRGRDLGAADRELRTGADALLRLSEQQLAVLEPQTRQSLERAAAAQKVLAATGHELSESSHQLTADQDRLEHVQEELERIQEEQGKVLVSLTRYAQADRELAQALREAAGTDSRGAVPRQGLTLEEVEALTRTVEERLIDADRALSRVLTDRQRSQEDGGTKVTGAQP</sequence>
<evidence type="ECO:0000313" key="3">
    <source>
        <dbReference type="EMBL" id="XDQ66131.1"/>
    </source>
</evidence>
<organism evidence="3">
    <name type="scientific">Streptomyces sp. R35</name>
    <dbReference type="NCBI Taxonomy" id="3238630"/>
    <lineage>
        <taxon>Bacteria</taxon>
        <taxon>Bacillati</taxon>
        <taxon>Actinomycetota</taxon>
        <taxon>Actinomycetes</taxon>
        <taxon>Kitasatosporales</taxon>
        <taxon>Streptomycetaceae</taxon>
        <taxon>Streptomyces</taxon>
    </lineage>
</organism>
<protein>
    <submittedName>
        <fullName evidence="3">Uncharacterized protein</fullName>
    </submittedName>
</protein>
<feature type="coiled-coil region" evidence="1">
    <location>
        <begin position="111"/>
        <end position="175"/>
    </location>
</feature>
<reference evidence="3" key="1">
    <citation type="submission" date="2024-07" db="EMBL/GenBank/DDBJ databases">
        <authorList>
            <person name="Yu S.T."/>
        </authorList>
    </citation>
    <scope>NUCLEOTIDE SEQUENCE</scope>
    <source>
        <strain evidence="3">R35</strain>
    </source>
</reference>
<evidence type="ECO:0000256" key="1">
    <source>
        <dbReference type="SAM" id="Coils"/>
    </source>
</evidence>
<keyword evidence="1" id="KW-0175">Coiled coil</keyword>
<feature type="compositionally biased region" description="Basic and acidic residues" evidence="2">
    <location>
        <begin position="316"/>
        <end position="331"/>
    </location>
</feature>
<proteinExistence type="predicted"/>
<dbReference type="AlphaFoldDB" id="A0AB39SGZ6"/>
<gene>
    <name evidence="3" type="ORF">AB5J50_37650</name>
</gene>
<evidence type="ECO:0000256" key="2">
    <source>
        <dbReference type="SAM" id="MobiDB-lite"/>
    </source>
</evidence>
<name>A0AB39SGZ6_9ACTN</name>
<dbReference type="RefSeq" id="WP_369263089.1">
    <property type="nucleotide sequence ID" value="NZ_CP163440.1"/>
</dbReference>
<dbReference type="EMBL" id="CP163440">
    <property type="protein sequence ID" value="XDQ66131.1"/>
    <property type="molecule type" value="Genomic_DNA"/>
</dbReference>
<feature type="region of interest" description="Disordered" evidence="2">
    <location>
        <begin position="316"/>
        <end position="339"/>
    </location>
</feature>
<accession>A0AB39SGZ6</accession>